<gene>
    <name evidence="2" type="ordered locus">Sgly_3282</name>
</gene>
<dbReference type="OrthoDB" id="360658at2"/>
<dbReference type="eggNOG" id="COG2846">
    <property type="taxonomic scope" value="Bacteria"/>
</dbReference>
<evidence type="ECO:0000259" key="1">
    <source>
        <dbReference type="Pfam" id="PF01814"/>
    </source>
</evidence>
<dbReference type="Pfam" id="PF01814">
    <property type="entry name" value="Hemerythrin"/>
    <property type="match status" value="1"/>
</dbReference>
<protein>
    <submittedName>
        <fullName evidence="2">Hemerythrin HHE cation binding domain protein</fullName>
    </submittedName>
</protein>
<dbReference type="Proteomes" id="UP000007488">
    <property type="component" value="Chromosome"/>
</dbReference>
<sequence>MYQIETKKQHDEMRVALRELLEDVYNEEEVLKNHLWIALKIGTISNIIQTHLQYEDEYLYPFLMEHDDENVREIAELYMREMSHVKRHFDNYKHKYISDPKAIKNEPGIFIEDTNRIIGEILNRVELEENRLFPLLIDEK</sequence>
<dbReference type="AlphaFoldDB" id="F0T2B7"/>
<dbReference type="HOGENOM" id="CLU_149394_0_0_9"/>
<name>F0T2B7_SYNGF</name>
<dbReference type="KEGG" id="sgy:Sgly_3282"/>
<keyword evidence="3" id="KW-1185">Reference proteome</keyword>
<accession>F0T2B7</accession>
<proteinExistence type="predicted"/>
<evidence type="ECO:0000313" key="2">
    <source>
        <dbReference type="EMBL" id="ADY57545.1"/>
    </source>
</evidence>
<feature type="domain" description="Hemerythrin-like" evidence="1">
    <location>
        <begin position="7"/>
        <end position="136"/>
    </location>
</feature>
<dbReference type="InterPro" id="IPR012312">
    <property type="entry name" value="Hemerythrin-like"/>
</dbReference>
<reference evidence="3" key="2">
    <citation type="submission" date="2011-02" db="EMBL/GenBank/DDBJ databases">
        <title>The complete genome of Syntrophobotulus glycolicus DSM 8271.</title>
        <authorList>
            <person name="Lucas S."/>
            <person name="Copeland A."/>
            <person name="Lapidus A."/>
            <person name="Bruce D."/>
            <person name="Goodwin L."/>
            <person name="Pitluck S."/>
            <person name="Kyrpides N."/>
            <person name="Mavromatis K."/>
            <person name="Pagani I."/>
            <person name="Ivanova N."/>
            <person name="Mikhailova N."/>
            <person name="Chertkov O."/>
            <person name="Held B."/>
            <person name="Detter J.C."/>
            <person name="Tapia R."/>
            <person name="Han C."/>
            <person name="Land M."/>
            <person name="Hauser L."/>
            <person name="Markowitz V."/>
            <person name="Cheng J.-F."/>
            <person name="Hugenholtz P."/>
            <person name="Woyke T."/>
            <person name="Wu D."/>
            <person name="Spring S."/>
            <person name="Schroeder M."/>
            <person name="Brambilla E."/>
            <person name="Klenk H.-P."/>
            <person name="Eisen J.A."/>
        </authorList>
    </citation>
    <scope>NUCLEOTIDE SEQUENCE [LARGE SCALE GENOMIC DNA]</scope>
    <source>
        <strain evidence="3">DSM 8271 / FlGlyR</strain>
    </source>
</reference>
<dbReference type="RefSeq" id="WP_013626270.1">
    <property type="nucleotide sequence ID" value="NC_015172.1"/>
</dbReference>
<reference evidence="2 3" key="1">
    <citation type="journal article" date="2011" name="Stand. Genomic Sci.">
        <title>Complete genome sequence of Syntrophobotulus glycolicus type strain (FlGlyR).</title>
        <authorList>
            <person name="Han C."/>
            <person name="Mwirichia R."/>
            <person name="Chertkov O."/>
            <person name="Held B."/>
            <person name="Lapidus A."/>
            <person name="Nolan M."/>
            <person name="Lucas S."/>
            <person name="Hammon N."/>
            <person name="Deshpande S."/>
            <person name="Cheng J.F."/>
            <person name="Tapia R."/>
            <person name="Goodwin L."/>
            <person name="Pitluck S."/>
            <person name="Huntemann M."/>
            <person name="Liolios K."/>
            <person name="Ivanova N."/>
            <person name="Pagani I."/>
            <person name="Mavromatis K."/>
            <person name="Ovchinikova G."/>
            <person name="Pati A."/>
            <person name="Chen A."/>
            <person name="Palaniappan K."/>
            <person name="Land M."/>
            <person name="Hauser L."/>
            <person name="Brambilla E.M."/>
            <person name="Rohde M."/>
            <person name="Spring S."/>
            <person name="Sikorski J."/>
            <person name="Goker M."/>
            <person name="Woyke T."/>
            <person name="Bristow J."/>
            <person name="Eisen J.A."/>
            <person name="Markowitz V."/>
            <person name="Hugenholtz P."/>
            <person name="Kyrpides N.C."/>
            <person name="Klenk H.P."/>
            <person name="Detter J.C."/>
        </authorList>
    </citation>
    <scope>NUCLEOTIDE SEQUENCE [LARGE SCALE GENOMIC DNA]</scope>
    <source>
        <strain evidence="3">DSM 8271 / FlGlyR</strain>
    </source>
</reference>
<dbReference type="EMBL" id="CP002547">
    <property type="protein sequence ID" value="ADY57545.1"/>
    <property type="molecule type" value="Genomic_DNA"/>
</dbReference>
<organism evidence="2 3">
    <name type="scientific">Syntrophobotulus glycolicus (strain DSM 8271 / FlGlyR)</name>
    <dbReference type="NCBI Taxonomy" id="645991"/>
    <lineage>
        <taxon>Bacteria</taxon>
        <taxon>Bacillati</taxon>
        <taxon>Bacillota</taxon>
        <taxon>Clostridia</taxon>
        <taxon>Eubacteriales</taxon>
        <taxon>Desulfitobacteriaceae</taxon>
        <taxon>Syntrophobotulus</taxon>
    </lineage>
</organism>
<dbReference type="STRING" id="645991.Sgly_3282"/>
<evidence type="ECO:0000313" key="3">
    <source>
        <dbReference type="Proteomes" id="UP000007488"/>
    </source>
</evidence>